<organism evidence="4 5">
    <name type="scientific">Pyrocoelia pectoralis</name>
    <dbReference type="NCBI Taxonomy" id="417401"/>
    <lineage>
        <taxon>Eukaryota</taxon>
        <taxon>Metazoa</taxon>
        <taxon>Ecdysozoa</taxon>
        <taxon>Arthropoda</taxon>
        <taxon>Hexapoda</taxon>
        <taxon>Insecta</taxon>
        <taxon>Pterygota</taxon>
        <taxon>Neoptera</taxon>
        <taxon>Endopterygota</taxon>
        <taxon>Coleoptera</taxon>
        <taxon>Polyphaga</taxon>
        <taxon>Elateriformia</taxon>
        <taxon>Elateroidea</taxon>
        <taxon>Lampyridae</taxon>
        <taxon>Lampyrinae</taxon>
        <taxon>Pyrocoelia</taxon>
    </lineage>
</organism>
<dbReference type="Gene3D" id="1.25.40.20">
    <property type="entry name" value="Ankyrin repeat-containing domain"/>
    <property type="match status" value="1"/>
</dbReference>
<comment type="caution">
    <text evidence="4">The sequence shown here is derived from an EMBL/GenBank/DDBJ whole genome shotgun (WGS) entry which is preliminary data.</text>
</comment>
<dbReference type="InterPro" id="IPR002110">
    <property type="entry name" value="Ankyrin_rpt"/>
</dbReference>
<dbReference type="SUPFAM" id="SSF48403">
    <property type="entry name" value="Ankyrin repeat"/>
    <property type="match status" value="1"/>
</dbReference>
<dbReference type="AlphaFoldDB" id="A0AAN7VFD3"/>
<keyword evidence="1" id="KW-0677">Repeat</keyword>
<dbReference type="EMBL" id="JAVRBK010000003">
    <property type="protein sequence ID" value="KAK5646782.1"/>
    <property type="molecule type" value="Genomic_DNA"/>
</dbReference>
<evidence type="ECO:0000313" key="5">
    <source>
        <dbReference type="Proteomes" id="UP001329430"/>
    </source>
</evidence>
<accession>A0AAN7VFD3</accession>
<dbReference type="PROSITE" id="PS50088">
    <property type="entry name" value="ANK_REPEAT"/>
    <property type="match status" value="1"/>
</dbReference>
<dbReference type="PANTHER" id="PTHR24123">
    <property type="entry name" value="ANKYRIN REPEAT-CONTAINING"/>
    <property type="match status" value="1"/>
</dbReference>
<evidence type="ECO:0000313" key="4">
    <source>
        <dbReference type="EMBL" id="KAK5646782.1"/>
    </source>
</evidence>
<name>A0AAN7VFD3_9COLE</name>
<keyword evidence="5" id="KW-1185">Reference proteome</keyword>
<dbReference type="Pfam" id="PF12796">
    <property type="entry name" value="Ank_2"/>
    <property type="match status" value="1"/>
</dbReference>
<dbReference type="PANTHER" id="PTHR24123:SF33">
    <property type="entry name" value="PROTEIN HOS4"/>
    <property type="match status" value="1"/>
</dbReference>
<evidence type="ECO:0000256" key="1">
    <source>
        <dbReference type="ARBA" id="ARBA00022737"/>
    </source>
</evidence>
<dbReference type="PROSITE" id="PS50297">
    <property type="entry name" value="ANK_REP_REGION"/>
    <property type="match status" value="1"/>
</dbReference>
<gene>
    <name evidence="4" type="ORF">RI129_005246</name>
</gene>
<keyword evidence="2 3" id="KW-0040">ANK repeat</keyword>
<dbReference type="InterPro" id="IPR036770">
    <property type="entry name" value="Ankyrin_rpt-contain_sf"/>
</dbReference>
<feature type="repeat" description="ANK" evidence="3">
    <location>
        <begin position="45"/>
        <end position="77"/>
    </location>
</feature>
<dbReference type="InterPro" id="IPR051165">
    <property type="entry name" value="Multifunctional_ANK_Repeat"/>
</dbReference>
<reference evidence="4 5" key="1">
    <citation type="journal article" date="2024" name="Insects">
        <title>An Improved Chromosome-Level Genome Assembly of the Firefly Pyrocoelia pectoralis.</title>
        <authorList>
            <person name="Fu X."/>
            <person name="Meyer-Rochow V.B."/>
            <person name="Ballantyne L."/>
            <person name="Zhu X."/>
        </authorList>
    </citation>
    <scope>NUCLEOTIDE SEQUENCE [LARGE SCALE GENOMIC DNA]</scope>
    <source>
        <strain evidence="4">XCY_ONT2</strain>
    </source>
</reference>
<dbReference type="PRINTS" id="PR01415">
    <property type="entry name" value="ANKYRIN"/>
</dbReference>
<dbReference type="SMART" id="SM00248">
    <property type="entry name" value="ANK"/>
    <property type="match status" value="5"/>
</dbReference>
<sequence length="280" mass="31125">MALKKIVTYIDEDRNTSLHYLAAAGDLEKIKAELENSEIDPGNYLGWTPLMMAARYGHIDVIKYLLEIHADATRINSFGCNILLTAVASGNVDVISVILQHLLLGGISKQSMQNIFSPISLAILFDNIDIVKYLIEKGFCVNISTPVTELTPITFANTMRNAEIIRLLQSKGAKGENKLEGTQTPLSHHYSNAPRPLIFVNPNRPTLFCVSPMSTTCSDLSAAQFAPTLSPISPLFFHNFFFPQNFPQYSNSDPYEANVDVENSRVVHNPYLSPSYYPSH</sequence>
<evidence type="ECO:0000256" key="3">
    <source>
        <dbReference type="PROSITE-ProRule" id="PRU00023"/>
    </source>
</evidence>
<protein>
    <submittedName>
        <fullName evidence="4">Uncharacterized protein</fullName>
    </submittedName>
</protein>
<evidence type="ECO:0000256" key="2">
    <source>
        <dbReference type="ARBA" id="ARBA00023043"/>
    </source>
</evidence>
<proteinExistence type="predicted"/>
<dbReference type="Proteomes" id="UP001329430">
    <property type="component" value="Chromosome 3"/>
</dbReference>